<evidence type="ECO:0000313" key="3">
    <source>
        <dbReference type="EMBL" id="CAF3734218.1"/>
    </source>
</evidence>
<evidence type="ECO:0000313" key="2">
    <source>
        <dbReference type="EMBL" id="CAF0890609.1"/>
    </source>
</evidence>
<organism evidence="2 4">
    <name type="scientific">Rotaria sordida</name>
    <dbReference type="NCBI Taxonomy" id="392033"/>
    <lineage>
        <taxon>Eukaryota</taxon>
        <taxon>Metazoa</taxon>
        <taxon>Spiralia</taxon>
        <taxon>Gnathifera</taxon>
        <taxon>Rotifera</taxon>
        <taxon>Eurotatoria</taxon>
        <taxon>Bdelloidea</taxon>
        <taxon>Philodinida</taxon>
        <taxon>Philodinidae</taxon>
        <taxon>Rotaria</taxon>
    </lineage>
</organism>
<accession>A0A813YXZ6</accession>
<proteinExistence type="predicted"/>
<dbReference type="EMBL" id="CAJNOT010000200">
    <property type="protein sequence ID" value="CAF0890609.1"/>
    <property type="molecule type" value="Genomic_DNA"/>
</dbReference>
<sequence length="145" mass="16682">MRFTGIFLLLIIGASIDTVSPSLWSGFISKLKEIFNIDPLAVIKDKACSYFAEHPDRANITLIRISEILRRTNETTQLFDNTLTFINTPENRLKLVNGTNGCPTFFDEFKNALVSDYQRVQPNLKDARQNAVDKIKEFYNAYKLW</sequence>
<feature type="chain" id="PRO_5035599084" evidence="1">
    <location>
        <begin position="22"/>
        <end position="145"/>
    </location>
</feature>
<dbReference type="Proteomes" id="UP000663864">
    <property type="component" value="Unassembled WGS sequence"/>
</dbReference>
<protein>
    <submittedName>
        <fullName evidence="2">Uncharacterized protein</fullName>
    </submittedName>
</protein>
<dbReference type="AlphaFoldDB" id="A0A813YXZ6"/>
<feature type="signal peptide" evidence="1">
    <location>
        <begin position="1"/>
        <end position="21"/>
    </location>
</feature>
<gene>
    <name evidence="3" type="ORF">JBS370_LOCUS11602</name>
    <name evidence="2" type="ORF">ZHD862_LOCUS6863</name>
</gene>
<evidence type="ECO:0000313" key="4">
    <source>
        <dbReference type="Proteomes" id="UP000663864"/>
    </source>
</evidence>
<name>A0A813YXZ6_9BILA</name>
<dbReference type="EMBL" id="CAJOBD010000900">
    <property type="protein sequence ID" value="CAF3734218.1"/>
    <property type="molecule type" value="Genomic_DNA"/>
</dbReference>
<comment type="caution">
    <text evidence="2">The sequence shown here is derived from an EMBL/GenBank/DDBJ whole genome shotgun (WGS) entry which is preliminary data.</text>
</comment>
<dbReference type="Proteomes" id="UP000663836">
    <property type="component" value="Unassembled WGS sequence"/>
</dbReference>
<keyword evidence="1" id="KW-0732">Signal</keyword>
<reference evidence="2" key="1">
    <citation type="submission" date="2021-02" db="EMBL/GenBank/DDBJ databases">
        <authorList>
            <person name="Nowell W R."/>
        </authorList>
    </citation>
    <scope>NUCLEOTIDE SEQUENCE</scope>
</reference>
<evidence type="ECO:0000256" key="1">
    <source>
        <dbReference type="SAM" id="SignalP"/>
    </source>
</evidence>